<evidence type="ECO:0000313" key="2">
    <source>
        <dbReference type="EMBL" id="KKF94448.1"/>
    </source>
</evidence>
<protein>
    <submittedName>
        <fullName evidence="2">Uncharacterized protein</fullName>
    </submittedName>
</protein>
<dbReference type="EMBL" id="LBBL01000160">
    <property type="protein sequence ID" value="KKF94448.1"/>
    <property type="molecule type" value="Genomic_DNA"/>
</dbReference>
<organism evidence="2 3">
    <name type="scientific">Ceratocystis fimbriata f. sp. platani</name>
    <dbReference type="NCBI Taxonomy" id="88771"/>
    <lineage>
        <taxon>Eukaryota</taxon>
        <taxon>Fungi</taxon>
        <taxon>Dikarya</taxon>
        <taxon>Ascomycota</taxon>
        <taxon>Pezizomycotina</taxon>
        <taxon>Sordariomycetes</taxon>
        <taxon>Hypocreomycetidae</taxon>
        <taxon>Microascales</taxon>
        <taxon>Ceratocystidaceae</taxon>
        <taxon>Ceratocystis</taxon>
    </lineage>
</organism>
<feature type="region of interest" description="Disordered" evidence="1">
    <location>
        <begin position="129"/>
        <end position="195"/>
    </location>
</feature>
<accession>A0A0F8BPH8</accession>
<gene>
    <name evidence="2" type="ORF">CFO_g3194</name>
</gene>
<feature type="compositionally biased region" description="Polar residues" evidence="1">
    <location>
        <begin position="1"/>
        <end position="12"/>
    </location>
</feature>
<name>A0A0F8BPH8_CERFI</name>
<feature type="region of interest" description="Disordered" evidence="1">
    <location>
        <begin position="1"/>
        <end position="22"/>
    </location>
</feature>
<proteinExistence type="predicted"/>
<feature type="compositionally biased region" description="Polar residues" evidence="1">
    <location>
        <begin position="288"/>
        <end position="315"/>
    </location>
</feature>
<dbReference type="AlphaFoldDB" id="A0A0F8BPH8"/>
<feature type="region of interest" description="Disordered" evidence="1">
    <location>
        <begin position="288"/>
        <end position="321"/>
    </location>
</feature>
<feature type="compositionally biased region" description="Low complexity" evidence="1">
    <location>
        <begin position="171"/>
        <end position="195"/>
    </location>
</feature>
<evidence type="ECO:0000256" key="1">
    <source>
        <dbReference type="SAM" id="MobiDB-lite"/>
    </source>
</evidence>
<feature type="compositionally biased region" description="Low complexity" evidence="1">
    <location>
        <begin position="133"/>
        <end position="150"/>
    </location>
</feature>
<sequence>MDASVSATSSSRPGEWASRLETEDIVVVPGSTPNAASPSTPQNYAMSRFEFETGHGSSDGTKILMVEWESDSTEDRNSTWSIDWDGKTASFAAWDKNADPGLLRAYILLPPGASIPPLVTITRMDSPASNMKTPVPTTASTVTATPGTPAMITPVSATEQRQKSEPKEPSATPAPTPITTTVPAVPASSSSSNPPVQFTAKPLPAIFAAGLGNSQLEAGKRGVLHTIWAKLRLTELQAEIHDERCVNGESVGLEMAMQEYRWLASHFGLTKMFTLDNTAQCVVASSPANPANSKMSGARQQTTTASAGSKQNGPSVSPVGNRLTEKLKGLKLATSPSDLASLPSLRSTIMQGRAMSPAAAADIRGAASLDSVLNGLVAPSALETIEDELFALPMSPRSPEMKRSPFSVLY</sequence>
<reference evidence="2 3" key="1">
    <citation type="submission" date="2015-04" db="EMBL/GenBank/DDBJ databases">
        <title>Genome sequence of Ceratocystis platani, a major pathogen of plane trees.</title>
        <authorList>
            <person name="Belbahri L."/>
        </authorList>
    </citation>
    <scope>NUCLEOTIDE SEQUENCE [LARGE SCALE GENOMIC DNA]</scope>
    <source>
        <strain evidence="2 3">CFO</strain>
    </source>
</reference>
<evidence type="ECO:0000313" key="3">
    <source>
        <dbReference type="Proteomes" id="UP000034841"/>
    </source>
</evidence>
<dbReference type="OrthoDB" id="5344482at2759"/>
<keyword evidence="3" id="KW-1185">Reference proteome</keyword>
<comment type="caution">
    <text evidence="2">The sequence shown here is derived from an EMBL/GenBank/DDBJ whole genome shotgun (WGS) entry which is preliminary data.</text>
</comment>
<dbReference type="Proteomes" id="UP000034841">
    <property type="component" value="Unassembled WGS sequence"/>
</dbReference>